<comment type="caution">
    <text evidence="1">The sequence shown here is derived from an EMBL/GenBank/DDBJ whole genome shotgun (WGS) entry which is preliminary data.</text>
</comment>
<dbReference type="OrthoDB" id="100605at2"/>
<proteinExistence type="predicted"/>
<sequence>MKLHYSLDSAIVLDEEQGKRILESLRKANVGTIWLWGFFFGKLWSPIPDMVRAAAVLRDAGFEVGVIQLPVGHPGNGLNPEDDSLDLKLPSHWRYRVSREGEDVYYCADIEPNMIADNRSSIEQLTKEGFTKFFMDDDLRMGNWGKDIEGSFDEQSIASFNAAYGWNVDRSELHAILNADVQSLIKKDWVRYNCEKLAGFMDAMALPGTELGLMVMHLGDERHGIDISMLNERVPDCMFRVGESHFSDQVFQTPEDKADEMFSMMLHLDAMGRDRTFSETTVFPPRALSEKHLVYKAQMALALGIPNILFMSGTWLISESYWEKVEESRPQLLQLDRYLNAPRAYPVHVAYGTHGYVESIDVNLLPLFAGLPAIPMRSGREVYHESGGGECLLFFGAQDITPEWETRFAKYSRIIMDQTAIERNESKLRSGGIVYERWERESDSGTEERIQLLRKKLADGNMAFPSVSKGDFVSLIWLKEADTVILLNLEDKPKQAALTYLGAEREVEMGALEIVCLPLSRQGE</sequence>
<keyword evidence="2" id="KW-1185">Reference proteome</keyword>
<dbReference type="RefSeq" id="WP_113029201.1">
    <property type="nucleotide sequence ID" value="NZ_QMFB01000001.1"/>
</dbReference>
<dbReference type="Proteomes" id="UP000250369">
    <property type="component" value="Unassembled WGS sequence"/>
</dbReference>
<evidence type="ECO:0000313" key="1">
    <source>
        <dbReference type="EMBL" id="RAV23090.1"/>
    </source>
</evidence>
<dbReference type="AlphaFoldDB" id="A0A329MU40"/>
<gene>
    <name evidence="1" type="ORF">DQG23_02535</name>
</gene>
<organism evidence="1 2">
    <name type="scientific">Paenibacillus contaminans</name>
    <dbReference type="NCBI Taxonomy" id="450362"/>
    <lineage>
        <taxon>Bacteria</taxon>
        <taxon>Bacillati</taxon>
        <taxon>Bacillota</taxon>
        <taxon>Bacilli</taxon>
        <taxon>Bacillales</taxon>
        <taxon>Paenibacillaceae</taxon>
        <taxon>Paenibacillus</taxon>
    </lineage>
</organism>
<name>A0A329MU40_9BACL</name>
<dbReference type="EMBL" id="QMFB01000001">
    <property type="protein sequence ID" value="RAV23090.1"/>
    <property type="molecule type" value="Genomic_DNA"/>
</dbReference>
<protein>
    <submittedName>
        <fullName evidence="1">Uncharacterized protein</fullName>
    </submittedName>
</protein>
<evidence type="ECO:0000313" key="2">
    <source>
        <dbReference type="Proteomes" id="UP000250369"/>
    </source>
</evidence>
<accession>A0A329MU40</accession>
<reference evidence="1 2" key="1">
    <citation type="journal article" date="2009" name="Int. J. Syst. Evol. Microbiol.">
        <title>Paenibacillus contaminans sp. nov., isolated from a contaminated laboratory plate.</title>
        <authorList>
            <person name="Chou J.H."/>
            <person name="Lee J.H."/>
            <person name="Lin M.C."/>
            <person name="Chang P.S."/>
            <person name="Arun A.B."/>
            <person name="Young C.C."/>
            <person name="Chen W.M."/>
        </authorList>
    </citation>
    <scope>NUCLEOTIDE SEQUENCE [LARGE SCALE GENOMIC DNA]</scope>
    <source>
        <strain evidence="1 2">CKOBP-6</strain>
    </source>
</reference>